<sequence>MIFMNQWRRVAALCDQGCRYDRPQHWGNVVPPPMTAALVMFFTKELRLLCGEGEGDDTLIEAYDPCSSHNGIGKQSQHHKEVVQSDEVVEETPNATLVVSGGTALGQCCGLSLRHHPLYPMRSPCGTGS</sequence>
<organism evidence="1 2">
    <name type="scientific">Stylosanthes scabra</name>
    <dbReference type="NCBI Taxonomy" id="79078"/>
    <lineage>
        <taxon>Eukaryota</taxon>
        <taxon>Viridiplantae</taxon>
        <taxon>Streptophyta</taxon>
        <taxon>Embryophyta</taxon>
        <taxon>Tracheophyta</taxon>
        <taxon>Spermatophyta</taxon>
        <taxon>Magnoliopsida</taxon>
        <taxon>eudicotyledons</taxon>
        <taxon>Gunneridae</taxon>
        <taxon>Pentapetalae</taxon>
        <taxon>rosids</taxon>
        <taxon>fabids</taxon>
        <taxon>Fabales</taxon>
        <taxon>Fabaceae</taxon>
        <taxon>Papilionoideae</taxon>
        <taxon>50 kb inversion clade</taxon>
        <taxon>dalbergioids sensu lato</taxon>
        <taxon>Dalbergieae</taxon>
        <taxon>Pterocarpus clade</taxon>
        <taxon>Stylosanthes</taxon>
    </lineage>
</organism>
<keyword evidence="2" id="KW-1185">Reference proteome</keyword>
<dbReference type="EMBL" id="JASCZI010241903">
    <property type="protein sequence ID" value="MED6208214.1"/>
    <property type="molecule type" value="Genomic_DNA"/>
</dbReference>
<reference evidence="1 2" key="1">
    <citation type="journal article" date="2023" name="Plants (Basel)">
        <title>Bridging the Gap: Combining Genomics and Transcriptomics Approaches to Understand Stylosanthes scabra, an Orphan Legume from the Brazilian Caatinga.</title>
        <authorList>
            <person name="Ferreira-Neto J.R.C."/>
            <person name="da Silva M.D."/>
            <person name="Binneck E."/>
            <person name="de Melo N.F."/>
            <person name="da Silva R.H."/>
            <person name="de Melo A.L.T.M."/>
            <person name="Pandolfi V."/>
            <person name="Bustamante F.O."/>
            <person name="Brasileiro-Vidal A.C."/>
            <person name="Benko-Iseppon A.M."/>
        </authorList>
    </citation>
    <scope>NUCLEOTIDE SEQUENCE [LARGE SCALE GENOMIC DNA]</scope>
    <source>
        <tissue evidence="1">Leaves</tissue>
    </source>
</reference>
<dbReference type="Proteomes" id="UP001341840">
    <property type="component" value="Unassembled WGS sequence"/>
</dbReference>
<accession>A0ABU6YG06</accession>
<evidence type="ECO:0000313" key="1">
    <source>
        <dbReference type="EMBL" id="MED6208214.1"/>
    </source>
</evidence>
<name>A0ABU6YG06_9FABA</name>
<comment type="caution">
    <text evidence="1">The sequence shown here is derived from an EMBL/GenBank/DDBJ whole genome shotgun (WGS) entry which is preliminary data.</text>
</comment>
<evidence type="ECO:0000313" key="2">
    <source>
        <dbReference type="Proteomes" id="UP001341840"/>
    </source>
</evidence>
<gene>
    <name evidence="1" type="ORF">PIB30_042948</name>
</gene>
<protein>
    <submittedName>
        <fullName evidence="1">Uncharacterized protein</fullName>
    </submittedName>
</protein>
<proteinExistence type="predicted"/>